<comment type="subcellular location">
    <subcellularLocation>
        <location evidence="7">Cytoplasm</location>
    </subcellularLocation>
</comment>
<dbReference type="SUPFAM" id="SSF53335">
    <property type="entry name" value="S-adenosyl-L-methionine-dependent methyltransferases"/>
    <property type="match status" value="1"/>
</dbReference>
<evidence type="ECO:0000256" key="5">
    <source>
        <dbReference type="ARBA" id="ARBA00022679"/>
    </source>
</evidence>
<dbReference type="RefSeq" id="WP_263449555.1">
    <property type="nucleotide sequence ID" value="NZ_JACGBB010000006.1"/>
</dbReference>
<evidence type="ECO:0000256" key="2">
    <source>
        <dbReference type="ARBA" id="ARBA00022490"/>
    </source>
</evidence>
<sequence length="301" mass="34504">MHIPVLKNEVLEIFKNINSGIFIDATLGYAGHSKAILEQNKALKLIACDQDEFAILNSKKNLSEYENRFKIFHTNYENIINYLSEDEVKNTRAVLADIGVSSVQLDYDERGFSFTSSKLDMRMNKNQELDAFYVVNNYSLKELTNILINYAEFNEKLASDIAKNIITKRPINSALELSNIIGDAKLNSRSVSLKTLVFQAIRIEVNKELDVLKNFLKSLEKLQNCYVLIISFHSLEDKIVKEYFKKWSLNCICPEYAIRCECSNNNALGKIITKKPIIPSKEEIKSNSRSSCAKLRVFYIK</sequence>
<feature type="binding site" evidence="7">
    <location>
        <position position="49"/>
    </location>
    <ligand>
        <name>S-adenosyl-L-methionine</name>
        <dbReference type="ChEBI" id="CHEBI:59789"/>
    </ligand>
</feature>
<feature type="binding site" evidence="7">
    <location>
        <position position="97"/>
    </location>
    <ligand>
        <name>S-adenosyl-L-methionine</name>
        <dbReference type="ChEBI" id="CHEBI:59789"/>
    </ligand>
</feature>
<dbReference type="Proteomes" id="UP000786183">
    <property type="component" value="Unassembled WGS sequence"/>
</dbReference>
<evidence type="ECO:0000256" key="3">
    <source>
        <dbReference type="ARBA" id="ARBA00022552"/>
    </source>
</evidence>
<keyword evidence="5 7" id="KW-0808">Transferase</keyword>
<evidence type="ECO:0000313" key="9">
    <source>
        <dbReference type="Proteomes" id="UP000786183"/>
    </source>
</evidence>
<comment type="catalytic activity">
    <reaction evidence="7">
        <text>cytidine(1402) in 16S rRNA + S-adenosyl-L-methionine = N(4)-methylcytidine(1402) in 16S rRNA + S-adenosyl-L-homocysteine + H(+)</text>
        <dbReference type="Rhea" id="RHEA:42928"/>
        <dbReference type="Rhea" id="RHEA-COMP:10286"/>
        <dbReference type="Rhea" id="RHEA-COMP:10287"/>
        <dbReference type="ChEBI" id="CHEBI:15378"/>
        <dbReference type="ChEBI" id="CHEBI:57856"/>
        <dbReference type="ChEBI" id="CHEBI:59789"/>
        <dbReference type="ChEBI" id="CHEBI:74506"/>
        <dbReference type="ChEBI" id="CHEBI:82748"/>
        <dbReference type="EC" id="2.1.1.199"/>
    </reaction>
</comment>
<dbReference type="Gene3D" id="1.10.150.170">
    <property type="entry name" value="Putative methyltransferase TM0872, insert domain"/>
    <property type="match status" value="1"/>
</dbReference>
<comment type="similarity">
    <text evidence="1 7">Belongs to the methyltransferase superfamily. RsmH family.</text>
</comment>
<dbReference type="InterPro" id="IPR023397">
    <property type="entry name" value="SAM-dep_MeTrfase_MraW_recog"/>
</dbReference>
<evidence type="ECO:0000256" key="6">
    <source>
        <dbReference type="ARBA" id="ARBA00022691"/>
    </source>
</evidence>
<dbReference type="PIRSF" id="PIRSF004486">
    <property type="entry name" value="MraW"/>
    <property type="match status" value="1"/>
</dbReference>
<evidence type="ECO:0000256" key="1">
    <source>
        <dbReference type="ARBA" id="ARBA00010396"/>
    </source>
</evidence>
<feature type="binding site" evidence="7">
    <location>
        <position position="76"/>
    </location>
    <ligand>
        <name>S-adenosyl-L-methionine</name>
        <dbReference type="ChEBI" id="CHEBI:59789"/>
    </ligand>
</feature>
<name>A0ABS7WTS4_9BACT</name>
<comment type="function">
    <text evidence="7">Specifically methylates the N4 position of cytidine in position 1402 (C1402) of 16S rRNA.</text>
</comment>
<dbReference type="Gene3D" id="3.40.50.150">
    <property type="entry name" value="Vaccinia Virus protein VP39"/>
    <property type="match status" value="1"/>
</dbReference>
<keyword evidence="3 7" id="KW-0698">rRNA processing</keyword>
<evidence type="ECO:0000256" key="7">
    <source>
        <dbReference type="HAMAP-Rule" id="MF_01007"/>
    </source>
</evidence>
<dbReference type="HAMAP" id="MF_01007">
    <property type="entry name" value="16SrRNA_methyltr_H"/>
    <property type="match status" value="1"/>
</dbReference>
<dbReference type="InterPro" id="IPR029063">
    <property type="entry name" value="SAM-dependent_MTases_sf"/>
</dbReference>
<dbReference type="EMBL" id="JACGBB010000006">
    <property type="protein sequence ID" value="MBZ7987309.1"/>
    <property type="molecule type" value="Genomic_DNA"/>
</dbReference>
<gene>
    <name evidence="7 8" type="primary">rsmH</name>
    <name evidence="8" type="ORF">AVCANL283_04195</name>
</gene>
<dbReference type="InterPro" id="IPR002903">
    <property type="entry name" value="RsmH"/>
</dbReference>
<keyword evidence="9" id="KW-1185">Reference proteome</keyword>
<keyword evidence="2 7" id="KW-0963">Cytoplasm</keyword>
<dbReference type="SUPFAM" id="SSF81799">
    <property type="entry name" value="Putative methyltransferase TM0872, insert domain"/>
    <property type="match status" value="1"/>
</dbReference>
<dbReference type="PANTHER" id="PTHR11265">
    <property type="entry name" value="S-ADENOSYL-METHYLTRANSFERASE MRAW"/>
    <property type="match status" value="1"/>
</dbReference>
<proteinExistence type="inferred from homology"/>
<evidence type="ECO:0000256" key="4">
    <source>
        <dbReference type="ARBA" id="ARBA00022603"/>
    </source>
</evidence>
<evidence type="ECO:0000313" key="8">
    <source>
        <dbReference type="EMBL" id="MBZ7987309.1"/>
    </source>
</evidence>
<dbReference type="PANTHER" id="PTHR11265:SF0">
    <property type="entry name" value="12S RRNA N4-METHYLCYTIDINE METHYLTRANSFERASE"/>
    <property type="match status" value="1"/>
</dbReference>
<dbReference type="EC" id="2.1.1.199" evidence="7"/>
<protein>
    <recommendedName>
        <fullName evidence="7">Ribosomal RNA small subunit methyltransferase H</fullName>
        <ecNumber evidence="7">2.1.1.199</ecNumber>
    </recommendedName>
    <alternativeName>
        <fullName evidence="7">16S rRNA m(4)C1402 methyltransferase</fullName>
    </alternativeName>
    <alternativeName>
        <fullName evidence="7">rRNA (cytosine-N(4)-)-methyltransferase RsmH</fullName>
    </alternativeName>
</protein>
<keyword evidence="6 7" id="KW-0949">S-adenosyl-L-methionine</keyword>
<keyword evidence="4 7" id="KW-0489">Methyltransferase</keyword>
<dbReference type="Pfam" id="PF01795">
    <property type="entry name" value="Methyltransf_5"/>
    <property type="match status" value="1"/>
</dbReference>
<dbReference type="NCBIfam" id="TIGR00006">
    <property type="entry name" value="16S rRNA (cytosine(1402)-N(4))-methyltransferase RsmH"/>
    <property type="match status" value="1"/>
</dbReference>
<reference evidence="8 9" key="1">
    <citation type="submission" date="2020-07" db="EMBL/GenBank/DDBJ databases">
        <title>Transfer of Campylobacter canadensis to the novel genus Avispirillum gen. nov., that also includes two novel species recovered from migratory waterfowl: Avispirillum anseris sp. nov. and Avispirillum brantae sp. nov.</title>
        <authorList>
            <person name="Miller W.G."/>
            <person name="Chapman M.H."/>
            <person name="Yee E."/>
            <person name="Inglis G.D."/>
        </authorList>
    </citation>
    <scope>NUCLEOTIDE SEQUENCE [LARGE SCALE GENOMIC DNA]</scope>
    <source>
        <strain evidence="8 9">L283</strain>
    </source>
</reference>
<feature type="binding site" evidence="7">
    <location>
        <position position="104"/>
    </location>
    <ligand>
        <name>S-adenosyl-L-methionine</name>
        <dbReference type="ChEBI" id="CHEBI:59789"/>
    </ligand>
</feature>
<accession>A0ABS7WTS4</accession>
<feature type="binding site" evidence="7">
    <location>
        <begin position="30"/>
        <end position="32"/>
    </location>
    <ligand>
        <name>S-adenosyl-L-methionine</name>
        <dbReference type="ChEBI" id="CHEBI:59789"/>
    </ligand>
</feature>
<organism evidence="8 9">
    <name type="scientific">Campylobacter canadensis</name>
    <dbReference type="NCBI Taxonomy" id="449520"/>
    <lineage>
        <taxon>Bacteria</taxon>
        <taxon>Pseudomonadati</taxon>
        <taxon>Campylobacterota</taxon>
        <taxon>Epsilonproteobacteria</taxon>
        <taxon>Campylobacterales</taxon>
        <taxon>Campylobacteraceae</taxon>
        <taxon>Campylobacter</taxon>
    </lineage>
</organism>
<comment type="caution">
    <text evidence="8">The sequence shown here is derived from an EMBL/GenBank/DDBJ whole genome shotgun (WGS) entry which is preliminary data.</text>
</comment>